<name>A0A9P6NSY2_9BASI</name>
<feature type="compositionally biased region" description="Polar residues" evidence="1">
    <location>
        <begin position="409"/>
        <end position="419"/>
    </location>
</feature>
<feature type="compositionally biased region" description="Polar residues" evidence="1">
    <location>
        <begin position="906"/>
        <end position="915"/>
    </location>
</feature>
<feature type="compositionally biased region" description="Polar residues" evidence="1">
    <location>
        <begin position="977"/>
        <end position="991"/>
    </location>
</feature>
<gene>
    <name evidence="2" type="ORF">CROQUDRAFT_653260</name>
</gene>
<dbReference type="AlphaFoldDB" id="A0A9P6NSY2"/>
<feature type="compositionally biased region" description="Polar residues" evidence="1">
    <location>
        <begin position="388"/>
        <end position="401"/>
    </location>
</feature>
<organism evidence="2 3">
    <name type="scientific">Cronartium quercuum f. sp. fusiforme G11</name>
    <dbReference type="NCBI Taxonomy" id="708437"/>
    <lineage>
        <taxon>Eukaryota</taxon>
        <taxon>Fungi</taxon>
        <taxon>Dikarya</taxon>
        <taxon>Basidiomycota</taxon>
        <taxon>Pucciniomycotina</taxon>
        <taxon>Pucciniomycetes</taxon>
        <taxon>Pucciniales</taxon>
        <taxon>Coleosporiaceae</taxon>
        <taxon>Cronartium</taxon>
    </lineage>
</organism>
<dbReference type="OrthoDB" id="2500732at2759"/>
<evidence type="ECO:0000313" key="2">
    <source>
        <dbReference type="EMBL" id="KAG0149703.1"/>
    </source>
</evidence>
<feature type="region of interest" description="Disordered" evidence="1">
    <location>
        <begin position="977"/>
        <end position="1004"/>
    </location>
</feature>
<dbReference type="Proteomes" id="UP000886653">
    <property type="component" value="Unassembled WGS sequence"/>
</dbReference>
<reference evidence="2" key="1">
    <citation type="submission" date="2013-11" db="EMBL/GenBank/DDBJ databases">
        <title>Genome sequence of the fusiform rust pathogen reveals effectors for host alternation and coevolution with pine.</title>
        <authorList>
            <consortium name="DOE Joint Genome Institute"/>
            <person name="Smith K."/>
            <person name="Pendleton A."/>
            <person name="Kubisiak T."/>
            <person name="Anderson C."/>
            <person name="Salamov A."/>
            <person name="Aerts A."/>
            <person name="Riley R."/>
            <person name="Clum A."/>
            <person name="Lindquist E."/>
            <person name="Ence D."/>
            <person name="Campbell M."/>
            <person name="Kronenberg Z."/>
            <person name="Feau N."/>
            <person name="Dhillon B."/>
            <person name="Hamelin R."/>
            <person name="Burleigh J."/>
            <person name="Smith J."/>
            <person name="Yandell M."/>
            <person name="Nelson C."/>
            <person name="Grigoriev I."/>
            <person name="Davis J."/>
        </authorList>
    </citation>
    <scope>NUCLEOTIDE SEQUENCE</scope>
    <source>
        <strain evidence="2">G11</strain>
    </source>
</reference>
<dbReference type="EMBL" id="MU167225">
    <property type="protein sequence ID" value="KAG0149703.1"/>
    <property type="molecule type" value="Genomic_DNA"/>
</dbReference>
<feature type="region of interest" description="Disordered" evidence="1">
    <location>
        <begin position="68"/>
        <end position="100"/>
    </location>
</feature>
<evidence type="ECO:0000256" key="1">
    <source>
        <dbReference type="SAM" id="MobiDB-lite"/>
    </source>
</evidence>
<feature type="region of interest" description="Disordered" evidence="1">
    <location>
        <begin position="1"/>
        <end position="39"/>
    </location>
</feature>
<sequence length="1028" mass="112065">MSRGGKSLSRNAHEAAELHHPDCLQAMTSPSSNPQSTVEKLPTYAELRDQEGHRFGRWRGWIEKRARERMSERTEERREAEAQGRKFGTGWDLPDSHSSPDSNLQINTRQQFHNLSLDRNPSIISSQNEHAAFARSTNNKGCKTASSSTQLRPILEPGPGAVKLTPSTSVHQIGSRFLPQFNSQPLCAIPLPLNNPNLLADGRRMERFLLVGTVDGLYVCDLVPALSHTVKTDSVSSTDSKIYKVWGGLGIHQLEIAVEGPTPDSHRPTATGGLSGIVIALTTQLRDSTAEVNPDSLTKSVKMWPLQSMINLIKFRAFSENSECLDLFERTTSSKRLSALSAGTQALAGLMSIFDKGKGKGKGKAEDGLSNQNVFDDSSSGLRDANHDVTSITMPGSQSRVTSRDNGHHATSSSGLSPTRQDRSTHFFVTPPNQSYLDLPLQWAKQSISLDLPRIQAQGPILFIKLSQSPIPGFNPFNDAIDAIDPTMIPLGFRPRSSFTACSDTGGPSKNLNDIPQKWLYLQIVTKQTIFVLTSHPAPKRTWHLCSEMAAPFSPKTVDLVCAKFPRSRINRSSVVSTTSTRRNSVLSPRSQLSGSGYGEEAVLVTMKEYAVVIKLSDLSVREIDLHGTISTRQSTSAGQFGGARKKTGGSLSGLANFENVQATLMGLPRAASGSSLSSEPILTGRKVGEGGGTRDDSFRVDSRRLHQPVNDRRWIGCVELLIPVTLSSSTSSDCPRTRSSQTVIRSFYLMTRGHLTYTVLSPLGTELGPKKRVPRTAEQLQTAPVNPSGIPCPILLKPIHTFTWRAVPVKVRAHIVATPSEWGVSSSEPRRPGTTESQARRDNDQVFCCLTAFTASGIEVQEGFISLSSVRSLWEPMQPDMPRSTKSSIPFFTPASQRLGRSPKDSTQMLATSGDNGGTQKLAPVTGANGVRPTSGPRTQSEDREVTDTSSYDYNAKIGFLCDGGAWFSTCQKSPELNRQNSYGTSSSTEIGDEPVVDPTSHGQGQFFWKESVGEWKIMYLCHDTGS</sequence>
<protein>
    <submittedName>
        <fullName evidence="2">Uncharacterized protein</fullName>
    </submittedName>
</protein>
<keyword evidence="3" id="KW-1185">Reference proteome</keyword>
<feature type="region of interest" description="Disordered" evidence="1">
    <location>
        <begin position="676"/>
        <end position="696"/>
    </location>
</feature>
<feature type="compositionally biased region" description="Basic and acidic residues" evidence="1">
    <location>
        <begin position="687"/>
        <end position="696"/>
    </location>
</feature>
<feature type="compositionally biased region" description="Polar residues" evidence="1">
    <location>
        <begin position="136"/>
        <end position="151"/>
    </location>
</feature>
<evidence type="ECO:0000313" key="3">
    <source>
        <dbReference type="Proteomes" id="UP000886653"/>
    </source>
</evidence>
<feature type="region of interest" description="Disordered" evidence="1">
    <location>
        <begin position="136"/>
        <end position="157"/>
    </location>
</feature>
<feature type="region of interest" description="Disordered" evidence="1">
    <location>
        <begin position="360"/>
        <end position="429"/>
    </location>
</feature>
<feature type="compositionally biased region" description="Polar residues" evidence="1">
    <location>
        <begin position="885"/>
        <end position="897"/>
    </location>
</feature>
<accession>A0A9P6NSY2</accession>
<feature type="region of interest" description="Disordered" evidence="1">
    <location>
        <begin position="821"/>
        <end position="840"/>
    </location>
</feature>
<feature type="compositionally biased region" description="Basic and acidic residues" evidence="1">
    <location>
        <begin position="829"/>
        <end position="840"/>
    </location>
</feature>
<comment type="caution">
    <text evidence="2">The sequence shown here is derived from an EMBL/GenBank/DDBJ whole genome shotgun (WGS) entry which is preliminary data.</text>
</comment>
<feature type="compositionally biased region" description="Basic and acidic residues" evidence="1">
    <location>
        <begin position="11"/>
        <end position="22"/>
    </location>
</feature>
<feature type="compositionally biased region" description="Polar residues" evidence="1">
    <location>
        <begin position="369"/>
        <end position="381"/>
    </location>
</feature>
<feature type="compositionally biased region" description="Basic and acidic residues" evidence="1">
    <location>
        <begin position="68"/>
        <end position="84"/>
    </location>
</feature>
<proteinExistence type="predicted"/>
<feature type="region of interest" description="Disordered" evidence="1">
    <location>
        <begin position="880"/>
        <end position="950"/>
    </location>
</feature>
<feature type="compositionally biased region" description="Polar residues" evidence="1">
    <location>
        <begin position="26"/>
        <end position="38"/>
    </location>
</feature>